<evidence type="ECO:0000313" key="1">
    <source>
        <dbReference type="EMBL" id="KAJ0961676.1"/>
    </source>
</evidence>
<evidence type="ECO:0000313" key="2">
    <source>
        <dbReference type="Proteomes" id="UP001085076"/>
    </source>
</evidence>
<proteinExistence type="predicted"/>
<dbReference type="AlphaFoldDB" id="A0A9D5BW41"/>
<dbReference type="EMBL" id="JAGGNH010000012">
    <property type="protein sequence ID" value="KAJ0961676.1"/>
    <property type="molecule type" value="Genomic_DNA"/>
</dbReference>
<protein>
    <submittedName>
        <fullName evidence="1">Uncharacterized protein</fullName>
    </submittedName>
</protein>
<dbReference type="OrthoDB" id="3156807at2759"/>
<organism evidence="1 2">
    <name type="scientific">Dioscorea zingiberensis</name>
    <dbReference type="NCBI Taxonomy" id="325984"/>
    <lineage>
        <taxon>Eukaryota</taxon>
        <taxon>Viridiplantae</taxon>
        <taxon>Streptophyta</taxon>
        <taxon>Embryophyta</taxon>
        <taxon>Tracheophyta</taxon>
        <taxon>Spermatophyta</taxon>
        <taxon>Magnoliopsida</taxon>
        <taxon>Liliopsida</taxon>
        <taxon>Dioscoreales</taxon>
        <taxon>Dioscoreaceae</taxon>
        <taxon>Dioscorea</taxon>
    </lineage>
</organism>
<sequence>MGKKSKLKQEQVTDRRSLVDLVQRIPDAFVTLTSYMKAFIPSLVEENHADSLSNMKTLSHVPTCEILTIKDSDEPPGDLFYDITDKRDTETDENHKGMTYEPQVGDVIALTYVRPKCIDDLNRPPRFYLIAYVDKANDIDEFPDALQFKILSSKPINNGEPDMHKTNR</sequence>
<comment type="caution">
    <text evidence="1">The sequence shown here is derived from an EMBL/GenBank/DDBJ whole genome shotgun (WGS) entry which is preliminary data.</text>
</comment>
<accession>A0A9D5BW41</accession>
<keyword evidence="2" id="KW-1185">Reference proteome</keyword>
<gene>
    <name evidence="1" type="ORF">J5N97_000694</name>
</gene>
<dbReference type="Proteomes" id="UP001085076">
    <property type="component" value="Unassembled WGS sequence"/>
</dbReference>
<name>A0A9D5BW41_9LILI</name>
<reference evidence="1 2" key="1">
    <citation type="journal article" date="2022" name="Hortic Res">
        <title>The genome of Dioscorea zingiberensis sheds light on the biosynthesis, origin and evolution of the medicinally important diosgenin saponins.</title>
        <authorList>
            <person name="Li Y."/>
            <person name="Tan C."/>
            <person name="Li Z."/>
            <person name="Guo J."/>
            <person name="Li S."/>
            <person name="Chen X."/>
            <person name="Wang C."/>
            <person name="Dai X."/>
            <person name="Yang H."/>
            <person name="Song W."/>
            <person name="Hou L."/>
            <person name="Xu J."/>
            <person name="Tong Z."/>
            <person name="Xu A."/>
            <person name="Yuan X."/>
            <person name="Wang W."/>
            <person name="Yang Q."/>
            <person name="Chen L."/>
            <person name="Sun Z."/>
            <person name="Wang K."/>
            <person name="Pan B."/>
            <person name="Chen J."/>
            <person name="Bao Y."/>
            <person name="Liu F."/>
            <person name="Qi X."/>
            <person name="Gang D.R."/>
            <person name="Wen J."/>
            <person name="Li J."/>
        </authorList>
    </citation>
    <scope>NUCLEOTIDE SEQUENCE [LARGE SCALE GENOMIC DNA]</scope>
    <source>
        <strain evidence="1">Dzin_1.0</strain>
    </source>
</reference>